<evidence type="ECO:0000256" key="1">
    <source>
        <dbReference type="SAM" id="Phobius"/>
    </source>
</evidence>
<keyword evidence="3" id="KW-1185">Reference proteome</keyword>
<keyword evidence="1" id="KW-1133">Transmembrane helix</keyword>
<evidence type="ECO:0008006" key="4">
    <source>
        <dbReference type="Google" id="ProtNLM"/>
    </source>
</evidence>
<feature type="transmembrane region" description="Helical" evidence="1">
    <location>
        <begin position="184"/>
        <end position="204"/>
    </location>
</feature>
<dbReference type="PANTHER" id="PTHR32251">
    <property type="entry name" value="3-OXO-5-ALPHA-STEROID 4-DEHYDROGENASE"/>
    <property type="match status" value="1"/>
</dbReference>
<feature type="transmembrane region" description="Helical" evidence="1">
    <location>
        <begin position="89"/>
        <end position="109"/>
    </location>
</feature>
<feature type="transmembrane region" description="Helical" evidence="1">
    <location>
        <begin position="143"/>
        <end position="164"/>
    </location>
</feature>
<feature type="transmembrane region" description="Helical" evidence="1">
    <location>
        <begin position="273"/>
        <end position="303"/>
    </location>
</feature>
<accession>A0ABY8UKJ0</accession>
<dbReference type="EMBL" id="CP126219">
    <property type="protein sequence ID" value="WIA20886.1"/>
    <property type="molecule type" value="Genomic_DNA"/>
</dbReference>
<keyword evidence="1" id="KW-0472">Membrane</keyword>
<reference evidence="2 3" key="1">
    <citation type="submission" date="2023-05" db="EMBL/GenBank/DDBJ databases">
        <title>A 100% complete, gapless, phased diploid assembly of the Scenedesmus obliquus UTEX 3031 genome.</title>
        <authorList>
            <person name="Biondi T.C."/>
            <person name="Hanschen E.R."/>
            <person name="Kwon T."/>
            <person name="Eng W."/>
            <person name="Kruse C.P.S."/>
            <person name="Koehler S.I."/>
            <person name="Kunde Y."/>
            <person name="Gleasner C.D."/>
            <person name="You Mak K.T."/>
            <person name="Polle J."/>
            <person name="Hovde B.T."/>
            <person name="Starkenburg S.R."/>
        </authorList>
    </citation>
    <scope>NUCLEOTIDE SEQUENCE [LARGE SCALE GENOMIC DNA]</scope>
    <source>
        <strain evidence="2 3">DOE0152z</strain>
    </source>
</reference>
<sequence length="348" mass="37373">MQAAFSRLGQLAGKFAAAAGAGVRRQFASSSSSSTAGQASLLQTFRVPLRSSLLAVTLGLGTFGRPAAAASFASSAAIIDQVTFKEMGLLSWLLVDVAIQWGGWAVSALLKTEKFFDMLGTGSFAALAVGSLLASKSMHARKIAATAFAAAWAVRLGGFLVMRVFKSGHDSRFDEIKQQPFRFWIFWTMQAVWVFTTLLPVLLLNSSSLGGPAALLWSDVVGGVVYATGLAVEATADGQKFAFKMDPANKGKFIDSGLWSYARYPNYFGEMMVWWGMFIFCSGGLQGAQLASVVSPVCVMLLLRYVSGIPTQEKQAAARWGTTQEYQDYAARTNLLVPLPKCWSSKAS</sequence>
<dbReference type="PANTHER" id="PTHR32251:SF17">
    <property type="entry name" value="STEROID 5-ALPHA REDUCTASE C-TERMINAL DOMAIN-CONTAINING PROTEIN"/>
    <property type="match status" value="1"/>
</dbReference>
<evidence type="ECO:0000313" key="2">
    <source>
        <dbReference type="EMBL" id="WIA20886.1"/>
    </source>
</evidence>
<dbReference type="Pfam" id="PF06966">
    <property type="entry name" value="DUF1295"/>
    <property type="match status" value="1"/>
</dbReference>
<proteinExistence type="predicted"/>
<dbReference type="InterPro" id="IPR010721">
    <property type="entry name" value="UstE-like"/>
</dbReference>
<gene>
    <name evidence="2" type="ORF">OEZ85_005232</name>
</gene>
<dbReference type="Proteomes" id="UP001244341">
    <property type="component" value="Chromosome 12b"/>
</dbReference>
<dbReference type="Gene3D" id="1.20.120.1630">
    <property type="match status" value="1"/>
</dbReference>
<feature type="transmembrane region" description="Helical" evidence="1">
    <location>
        <begin position="216"/>
        <end position="236"/>
    </location>
</feature>
<dbReference type="PROSITE" id="PS50244">
    <property type="entry name" value="S5A_REDUCTASE"/>
    <property type="match status" value="1"/>
</dbReference>
<evidence type="ECO:0000313" key="3">
    <source>
        <dbReference type="Proteomes" id="UP001244341"/>
    </source>
</evidence>
<feature type="transmembrane region" description="Helical" evidence="1">
    <location>
        <begin position="115"/>
        <end position="134"/>
    </location>
</feature>
<keyword evidence="1" id="KW-0812">Transmembrane</keyword>
<name>A0ABY8UKJ0_TETOB</name>
<organism evidence="2 3">
    <name type="scientific">Tetradesmus obliquus</name>
    <name type="common">Green alga</name>
    <name type="synonym">Acutodesmus obliquus</name>
    <dbReference type="NCBI Taxonomy" id="3088"/>
    <lineage>
        <taxon>Eukaryota</taxon>
        <taxon>Viridiplantae</taxon>
        <taxon>Chlorophyta</taxon>
        <taxon>core chlorophytes</taxon>
        <taxon>Chlorophyceae</taxon>
        <taxon>CS clade</taxon>
        <taxon>Sphaeropleales</taxon>
        <taxon>Scenedesmaceae</taxon>
        <taxon>Tetradesmus</taxon>
    </lineage>
</organism>
<protein>
    <recommendedName>
        <fullName evidence="4">Steroid 5-alpha reductase C-terminal domain-containing protein</fullName>
    </recommendedName>
</protein>